<keyword evidence="3" id="KW-1185">Reference proteome</keyword>
<evidence type="ECO:0000313" key="3">
    <source>
        <dbReference type="Proteomes" id="UP001454036"/>
    </source>
</evidence>
<dbReference type="PANTHER" id="PTHR31973">
    <property type="entry name" value="POLYPROTEIN, PUTATIVE-RELATED"/>
    <property type="match status" value="1"/>
</dbReference>
<name>A0AAV3QZW7_LITER</name>
<evidence type="ECO:0000256" key="1">
    <source>
        <dbReference type="SAM" id="MobiDB-lite"/>
    </source>
</evidence>
<dbReference type="Proteomes" id="UP001454036">
    <property type="component" value="Unassembled WGS sequence"/>
</dbReference>
<feature type="compositionally biased region" description="Polar residues" evidence="1">
    <location>
        <begin position="249"/>
        <end position="264"/>
    </location>
</feature>
<comment type="caution">
    <text evidence="2">The sequence shown here is derived from an EMBL/GenBank/DDBJ whole genome shotgun (WGS) entry which is preliminary data.</text>
</comment>
<sequence length="428" mass="48861">MDSDKGLLVPIIYNGKWIKCDDDCWMFDAMFTRYVRVRATTTYMELIDMICDETGISQDDNIIEVHGWMSYPVKEMSPPFIMLKDIDISIFIELNAKREVVVPLCISTSPKPKALTFPQRRSVALQTEKVPDVSFPGKGLVIGVPVDRFKVVDDIEEQSSSKEDNDEEDDGYVGRDPFDYENDDEDDDGYLRPDPFECAVDFDSYFRLYLESHPSASVNLQLNQGSTPPAPEANNPPRVEEVSCPPSGRQGNSLPAKENTQMHKGSNRGRGRPQAKTVPLDVQSTNVHVLQDFRVGDIVKSKAELMLRTRMLSVKSNREFKVTHSDRNRFIVACVDKTCKWRMRGSLSTSHCGWVIKSYEKQHSCSIDSREKRRRGAVTAETIAHMVRNDANDLVHMREMLERDYGMKISYWKAWKVREIATALDRGK</sequence>
<feature type="compositionally biased region" description="Acidic residues" evidence="1">
    <location>
        <begin position="179"/>
        <end position="188"/>
    </location>
</feature>
<dbReference type="EMBL" id="BAABME010006572">
    <property type="protein sequence ID" value="GAA0168736.1"/>
    <property type="molecule type" value="Genomic_DNA"/>
</dbReference>
<dbReference type="PANTHER" id="PTHR31973:SF195">
    <property type="entry name" value="MUDR FAMILY TRANSPOSASE"/>
    <property type="match status" value="1"/>
</dbReference>
<evidence type="ECO:0008006" key="4">
    <source>
        <dbReference type="Google" id="ProtNLM"/>
    </source>
</evidence>
<accession>A0AAV3QZW7</accession>
<protein>
    <recommendedName>
        <fullName evidence="4">Transposase MuDR plant domain-containing protein</fullName>
    </recommendedName>
</protein>
<evidence type="ECO:0000313" key="2">
    <source>
        <dbReference type="EMBL" id="GAA0168736.1"/>
    </source>
</evidence>
<feature type="region of interest" description="Disordered" evidence="1">
    <location>
        <begin position="219"/>
        <end position="277"/>
    </location>
</feature>
<feature type="region of interest" description="Disordered" evidence="1">
    <location>
        <begin position="155"/>
        <end position="194"/>
    </location>
</feature>
<dbReference type="AlphaFoldDB" id="A0AAV3QZW7"/>
<reference evidence="2 3" key="1">
    <citation type="submission" date="2024-01" db="EMBL/GenBank/DDBJ databases">
        <title>The complete chloroplast genome sequence of Lithospermum erythrorhizon: insights into the phylogenetic relationship among Boraginaceae species and the maternal lineages of purple gromwells.</title>
        <authorList>
            <person name="Okada T."/>
            <person name="Watanabe K."/>
        </authorList>
    </citation>
    <scope>NUCLEOTIDE SEQUENCE [LARGE SCALE GENOMIC DNA]</scope>
</reference>
<organism evidence="2 3">
    <name type="scientific">Lithospermum erythrorhizon</name>
    <name type="common">Purple gromwell</name>
    <name type="synonym">Lithospermum officinale var. erythrorhizon</name>
    <dbReference type="NCBI Taxonomy" id="34254"/>
    <lineage>
        <taxon>Eukaryota</taxon>
        <taxon>Viridiplantae</taxon>
        <taxon>Streptophyta</taxon>
        <taxon>Embryophyta</taxon>
        <taxon>Tracheophyta</taxon>
        <taxon>Spermatophyta</taxon>
        <taxon>Magnoliopsida</taxon>
        <taxon>eudicotyledons</taxon>
        <taxon>Gunneridae</taxon>
        <taxon>Pentapetalae</taxon>
        <taxon>asterids</taxon>
        <taxon>lamiids</taxon>
        <taxon>Boraginales</taxon>
        <taxon>Boraginaceae</taxon>
        <taxon>Boraginoideae</taxon>
        <taxon>Lithospermeae</taxon>
        <taxon>Lithospermum</taxon>
    </lineage>
</organism>
<gene>
    <name evidence="2" type="ORF">LIER_23387</name>
</gene>
<proteinExistence type="predicted"/>